<reference evidence="8" key="1">
    <citation type="submission" date="2022-08" db="EMBL/GenBank/DDBJ databases">
        <title>Novel sulphate-reducing endosymbionts in the free-living metamonad Anaeramoeba.</title>
        <authorList>
            <person name="Jerlstrom-Hultqvist J."/>
            <person name="Cepicka I."/>
            <person name="Gallot-Lavallee L."/>
            <person name="Salas-Leiva D."/>
            <person name="Curtis B.A."/>
            <person name="Zahonova K."/>
            <person name="Pipaliya S."/>
            <person name="Dacks J."/>
            <person name="Roger A.J."/>
        </authorList>
    </citation>
    <scope>NUCLEOTIDE SEQUENCE</scope>
    <source>
        <strain evidence="8">Busselton2</strain>
    </source>
</reference>
<evidence type="ECO:0000256" key="6">
    <source>
        <dbReference type="ARBA" id="ARBA00023134"/>
    </source>
</evidence>
<dbReference type="EC" id="3.6.5.2" evidence="2"/>
<dbReference type="EMBL" id="JANTQA010000033">
    <property type="protein sequence ID" value="KAJ3437931.1"/>
    <property type="molecule type" value="Genomic_DNA"/>
</dbReference>
<keyword evidence="4" id="KW-0547">Nucleotide-binding</keyword>
<comment type="caution">
    <text evidence="8">The sequence shown here is derived from an EMBL/GenBank/DDBJ whole genome shotgun (WGS) entry which is preliminary data.</text>
</comment>
<dbReference type="SMART" id="SM00174">
    <property type="entry name" value="RHO"/>
    <property type="match status" value="1"/>
</dbReference>
<dbReference type="PRINTS" id="PR00449">
    <property type="entry name" value="RASTRNSFRMNG"/>
</dbReference>
<evidence type="ECO:0000313" key="8">
    <source>
        <dbReference type="EMBL" id="KAJ3437931.1"/>
    </source>
</evidence>
<dbReference type="Gene3D" id="3.40.50.300">
    <property type="entry name" value="P-loop containing nucleotide triphosphate hydrolases"/>
    <property type="match status" value="1"/>
</dbReference>
<dbReference type="SMART" id="SM00175">
    <property type="entry name" value="RAB"/>
    <property type="match status" value="1"/>
</dbReference>
<name>A0AAV7Z9V7_9EUKA</name>
<dbReference type="InterPro" id="IPR020849">
    <property type="entry name" value="Small_GTPase_Ras-type"/>
</dbReference>
<dbReference type="GO" id="GO:0005525">
    <property type="term" value="F:GTP binding"/>
    <property type="evidence" value="ECO:0007669"/>
    <property type="project" value="UniProtKB-KW"/>
</dbReference>
<dbReference type="GO" id="GO:0007165">
    <property type="term" value="P:signal transduction"/>
    <property type="evidence" value="ECO:0007669"/>
    <property type="project" value="InterPro"/>
</dbReference>
<dbReference type="InterPro" id="IPR005225">
    <property type="entry name" value="Small_GTP-bd"/>
</dbReference>
<dbReference type="PROSITE" id="PS51421">
    <property type="entry name" value="RAS"/>
    <property type="match status" value="1"/>
</dbReference>
<evidence type="ECO:0000256" key="4">
    <source>
        <dbReference type="ARBA" id="ARBA00022741"/>
    </source>
</evidence>
<keyword evidence="5" id="KW-0378">Hydrolase</keyword>
<gene>
    <name evidence="8" type="ORF">M0812_17109</name>
</gene>
<comment type="subcellular location">
    <subcellularLocation>
        <location evidence="1">Cell membrane</location>
    </subcellularLocation>
</comment>
<dbReference type="GO" id="GO:0003925">
    <property type="term" value="F:G protein activity"/>
    <property type="evidence" value="ECO:0007669"/>
    <property type="project" value="UniProtKB-EC"/>
</dbReference>
<evidence type="ECO:0000256" key="2">
    <source>
        <dbReference type="ARBA" id="ARBA00011984"/>
    </source>
</evidence>
<dbReference type="Pfam" id="PF00071">
    <property type="entry name" value="Ras"/>
    <property type="match status" value="1"/>
</dbReference>
<dbReference type="AlphaFoldDB" id="A0AAV7Z9V7"/>
<sequence>MSELKIVVIGQGGSGKSALTIQLTQSRFIAEYDPTIEDYFRKKVVIDEETCLLNILDTACSEEYHPMLQTYIRSSNAFVIVYAIDSRNSFEEVSTFCKQITGIKDSDDVPMVIVGNKNDLEKDRKVSRKQAKDLAKSFNCRFIETSAKTNTNVEDAFFGLVREIRRNSAIEKPIKKDKCTIF</sequence>
<evidence type="ECO:0000313" key="9">
    <source>
        <dbReference type="Proteomes" id="UP001146793"/>
    </source>
</evidence>
<dbReference type="InterPro" id="IPR001806">
    <property type="entry name" value="Small_GTPase"/>
</dbReference>
<keyword evidence="7" id="KW-0472">Membrane</keyword>
<evidence type="ECO:0000256" key="3">
    <source>
        <dbReference type="ARBA" id="ARBA00022475"/>
    </source>
</evidence>
<dbReference type="InterPro" id="IPR027417">
    <property type="entry name" value="P-loop_NTPase"/>
</dbReference>
<proteinExistence type="predicted"/>
<dbReference type="SMART" id="SM00173">
    <property type="entry name" value="RAS"/>
    <property type="match status" value="1"/>
</dbReference>
<dbReference type="GO" id="GO:0005886">
    <property type="term" value="C:plasma membrane"/>
    <property type="evidence" value="ECO:0007669"/>
    <property type="project" value="UniProtKB-SubCell"/>
</dbReference>
<keyword evidence="3" id="KW-1003">Cell membrane</keyword>
<keyword evidence="6" id="KW-0342">GTP-binding</keyword>
<dbReference type="PROSITE" id="PS51420">
    <property type="entry name" value="RHO"/>
    <property type="match status" value="1"/>
</dbReference>
<accession>A0AAV7Z9V7</accession>
<dbReference type="PANTHER" id="PTHR24070">
    <property type="entry name" value="RAS, DI-RAS, AND RHEB FAMILY MEMBERS OF SMALL GTPASE SUPERFAMILY"/>
    <property type="match status" value="1"/>
</dbReference>
<evidence type="ECO:0000256" key="5">
    <source>
        <dbReference type="ARBA" id="ARBA00022801"/>
    </source>
</evidence>
<dbReference type="Proteomes" id="UP001146793">
    <property type="component" value="Unassembled WGS sequence"/>
</dbReference>
<dbReference type="FunFam" id="3.40.50.300:FF:000343">
    <property type="entry name" value="Ras family gtpase"/>
    <property type="match status" value="1"/>
</dbReference>
<dbReference type="PROSITE" id="PS51419">
    <property type="entry name" value="RAB"/>
    <property type="match status" value="1"/>
</dbReference>
<protein>
    <recommendedName>
        <fullName evidence="2">small monomeric GTPase</fullName>
        <ecNumber evidence="2">3.6.5.2</ecNumber>
    </recommendedName>
</protein>
<evidence type="ECO:0000256" key="7">
    <source>
        <dbReference type="ARBA" id="ARBA00023136"/>
    </source>
</evidence>
<evidence type="ECO:0000256" key="1">
    <source>
        <dbReference type="ARBA" id="ARBA00004236"/>
    </source>
</evidence>
<dbReference type="SUPFAM" id="SSF52540">
    <property type="entry name" value="P-loop containing nucleoside triphosphate hydrolases"/>
    <property type="match status" value="1"/>
</dbReference>
<organism evidence="8 9">
    <name type="scientific">Anaeramoeba flamelloides</name>
    <dbReference type="NCBI Taxonomy" id="1746091"/>
    <lineage>
        <taxon>Eukaryota</taxon>
        <taxon>Metamonada</taxon>
        <taxon>Anaeramoebidae</taxon>
        <taxon>Anaeramoeba</taxon>
    </lineage>
</organism>
<dbReference type="NCBIfam" id="TIGR00231">
    <property type="entry name" value="small_GTP"/>
    <property type="match status" value="1"/>
</dbReference>